<organism evidence="1">
    <name type="scientific">Candidatus Kentrum eta</name>
    <dbReference type="NCBI Taxonomy" id="2126337"/>
    <lineage>
        <taxon>Bacteria</taxon>
        <taxon>Pseudomonadati</taxon>
        <taxon>Pseudomonadota</taxon>
        <taxon>Gammaproteobacteria</taxon>
        <taxon>Candidatus Kentrum</taxon>
    </lineage>
</organism>
<name>A0A450VB20_9GAMM</name>
<sequence length="88" mass="10038">MGVAGLELTVVFYQSPGIMANRGRYSMAHFADSVDYRIRFHDDSPSSSRGVTRAGTNRPSKVLIRRMWPNLLALAKWRQFQVTKKSHL</sequence>
<evidence type="ECO:0000313" key="1">
    <source>
        <dbReference type="EMBL" id="VFK01973.1"/>
    </source>
</evidence>
<dbReference type="EMBL" id="CAADFG010000248">
    <property type="protein sequence ID" value="VFK01973.1"/>
    <property type="molecule type" value="Genomic_DNA"/>
</dbReference>
<protein>
    <submittedName>
        <fullName evidence="1">Uncharacterized protein</fullName>
    </submittedName>
</protein>
<dbReference type="AlphaFoldDB" id="A0A450VB20"/>
<accession>A0A450VB20</accession>
<gene>
    <name evidence="1" type="ORF">BECKH772A_GA0070896_102486</name>
</gene>
<proteinExistence type="predicted"/>
<reference evidence="1" key="1">
    <citation type="submission" date="2019-02" db="EMBL/GenBank/DDBJ databases">
        <authorList>
            <person name="Gruber-Vodicka R. H."/>
            <person name="Seah K. B. B."/>
        </authorList>
    </citation>
    <scope>NUCLEOTIDE SEQUENCE</scope>
    <source>
        <strain evidence="1">BECK_SA2B15</strain>
    </source>
</reference>